<dbReference type="PROSITE" id="PS51195">
    <property type="entry name" value="Q_MOTIF"/>
    <property type="match status" value="1"/>
</dbReference>
<evidence type="ECO:0000259" key="13">
    <source>
        <dbReference type="PROSITE" id="PS51192"/>
    </source>
</evidence>
<dbReference type="CDD" id="cd18045">
    <property type="entry name" value="DEADc_EIF4AIII_DDX48"/>
    <property type="match status" value="1"/>
</dbReference>
<dbReference type="EC" id="3.6.4.13" evidence="2"/>
<feature type="short sequence motif" description="Q motif" evidence="11">
    <location>
        <begin position="29"/>
        <end position="57"/>
    </location>
</feature>
<keyword evidence="8" id="KW-0539">Nucleus</keyword>
<reference evidence="16 17" key="1">
    <citation type="submission" date="2011-10" db="EMBL/GenBank/DDBJ databases">
        <authorList>
            <person name="Genoscope - CEA"/>
        </authorList>
    </citation>
    <scope>NUCLEOTIDE SEQUENCE [LARGE SCALE GENOMIC DNA]</scope>
    <source>
        <strain evidence="16 17">RCC 1105</strain>
    </source>
</reference>
<dbReference type="GeneID" id="19013974"/>
<feature type="domain" description="Helicase C-terminal" evidence="14">
    <location>
        <begin position="241"/>
        <end position="402"/>
    </location>
</feature>
<dbReference type="InterPro" id="IPR014001">
    <property type="entry name" value="Helicase_ATP-bd"/>
</dbReference>
<keyword evidence="3 12" id="KW-0547">Nucleotide-binding</keyword>
<evidence type="ECO:0000259" key="15">
    <source>
        <dbReference type="PROSITE" id="PS51195"/>
    </source>
</evidence>
<dbReference type="PROSITE" id="PS51192">
    <property type="entry name" value="HELICASE_ATP_BIND_1"/>
    <property type="match status" value="1"/>
</dbReference>
<evidence type="ECO:0000256" key="6">
    <source>
        <dbReference type="ARBA" id="ARBA00022840"/>
    </source>
</evidence>
<evidence type="ECO:0000256" key="10">
    <source>
        <dbReference type="ARBA" id="ARBA00064930"/>
    </source>
</evidence>
<gene>
    <name evidence="16" type="ORF">Bathy09g04680</name>
</gene>
<evidence type="ECO:0000256" key="4">
    <source>
        <dbReference type="ARBA" id="ARBA00022801"/>
    </source>
</evidence>
<dbReference type="Gene3D" id="3.40.50.300">
    <property type="entry name" value="P-loop containing nucleotide triphosphate hydrolases"/>
    <property type="match status" value="2"/>
</dbReference>
<dbReference type="AlphaFoldDB" id="K8F434"/>
<comment type="subcellular location">
    <subcellularLocation>
        <location evidence="1">Nucleus</location>
    </subcellularLocation>
</comment>
<dbReference type="GO" id="GO:0005524">
    <property type="term" value="F:ATP binding"/>
    <property type="evidence" value="ECO:0007669"/>
    <property type="project" value="UniProtKB-KW"/>
</dbReference>
<dbReference type="InterPro" id="IPR011545">
    <property type="entry name" value="DEAD/DEAH_box_helicase_dom"/>
</dbReference>
<evidence type="ECO:0000256" key="7">
    <source>
        <dbReference type="ARBA" id="ARBA00022884"/>
    </source>
</evidence>
<dbReference type="KEGG" id="bpg:Bathy09g04680"/>
<evidence type="ECO:0000256" key="11">
    <source>
        <dbReference type="PROSITE-ProRule" id="PRU00552"/>
    </source>
</evidence>
<dbReference type="InterPro" id="IPR014014">
    <property type="entry name" value="RNA_helicase_DEAD_Q_motif"/>
</dbReference>
<organism evidence="16 17">
    <name type="scientific">Bathycoccus prasinos</name>
    <dbReference type="NCBI Taxonomy" id="41875"/>
    <lineage>
        <taxon>Eukaryota</taxon>
        <taxon>Viridiplantae</taxon>
        <taxon>Chlorophyta</taxon>
        <taxon>Mamiellophyceae</taxon>
        <taxon>Mamiellales</taxon>
        <taxon>Bathycoccaceae</taxon>
        <taxon>Bathycoccus</taxon>
    </lineage>
</organism>
<dbReference type="SUPFAM" id="SSF52540">
    <property type="entry name" value="P-loop containing nucleoside triphosphate hydrolases"/>
    <property type="match status" value="1"/>
</dbReference>
<evidence type="ECO:0000256" key="8">
    <source>
        <dbReference type="ARBA" id="ARBA00023242"/>
    </source>
</evidence>
<evidence type="ECO:0000256" key="1">
    <source>
        <dbReference type="ARBA" id="ARBA00004123"/>
    </source>
</evidence>
<dbReference type="InterPro" id="IPR027417">
    <property type="entry name" value="P-loop_NTPase"/>
</dbReference>
<feature type="domain" description="DEAD-box RNA helicase Q" evidence="15">
    <location>
        <begin position="29"/>
        <end position="57"/>
    </location>
</feature>
<dbReference type="OrthoDB" id="10265785at2759"/>
<dbReference type="GO" id="GO:0003723">
    <property type="term" value="F:RNA binding"/>
    <property type="evidence" value="ECO:0007669"/>
    <property type="project" value="UniProtKB-KW"/>
</dbReference>
<sequence>MGGGDHNKIDFDEDKRMKFETSKEVNITSTFDGMGIREDLLRGLYAYGFEKPSAIQQRAVLPITSGRDVIAQAQSGTGKTSMISLSLCQMVDITQREVQALVLSPTRELAVQTEKTALALGNYMNVQVHACIGGRSIGEDIRKLDYGVHIVSGTPGRVFDMIKRRNLRTKNIKTLILDEADEMLNKGFKEQIYDIYRYLPPETQVVLISATLPNEVLDMTSKFMTDPIRILVKRDELTLEGIKQFFVAVEKEEWKFDTLCDLYDTLTITQAVIFVNTKKKVDWLTEKMRKNNFTVSSMHGDMPQKEREAIMAEFRGGTTRVLITTDVWARGIDVQQVSLVINYDLPNNRENYIHRIGRSGRYGRKGVAITFLKAEDTQALRDIEQFYSTQIDEMPVNVADLI</sequence>
<comment type="catalytic activity">
    <reaction evidence="9">
        <text>ATP + H2O = ADP + phosphate + H(+)</text>
        <dbReference type="Rhea" id="RHEA:13065"/>
        <dbReference type="ChEBI" id="CHEBI:15377"/>
        <dbReference type="ChEBI" id="CHEBI:15378"/>
        <dbReference type="ChEBI" id="CHEBI:30616"/>
        <dbReference type="ChEBI" id="CHEBI:43474"/>
        <dbReference type="ChEBI" id="CHEBI:456216"/>
        <dbReference type="EC" id="3.6.4.13"/>
    </reaction>
</comment>
<feature type="domain" description="Helicase ATP-binding" evidence="13">
    <location>
        <begin position="60"/>
        <end position="230"/>
    </location>
</feature>
<dbReference type="InterPro" id="IPR001650">
    <property type="entry name" value="Helicase_C-like"/>
</dbReference>
<evidence type="ECO:0000256" key="2">
    <source>
        <dbReference type="ARBA" id="ARBA00012552"/>
    </source>
</evidence>
<dbReference type="Proteomes" id="UP000198341">
    <property type="component" value="Chromosome 9"/>
</dbReference>
<dbReference type="RefSeq" id="XP_007511260.1">
    <property type="nucleotide sequence ID" value="XM_007511198.1"/>
</dbReference>
<evidence type="ECO:0000313" key="17">
    <source>
        <dbReference type="Proteomes" id="UP000198341"/>
    </source>
</evidence>
<dbReference type="PANTHER" id="PTHR47958">
    <property type="entry name" value="ATP-DEPENDENT RNA HELICASE DBP3"/>
    <property type="match status" value="1"/>
</dbReference>
<keyword evidence="5 12" id="KW-0347">Helicase</keyword>
<dbReference type="GO" id="GO:0003724">
    <property type="term" value="F:RNA helicase activity"/>
    <property type="evidence" value="ECO:0007669"/>
    <property type="project" value="UniProtKB-EC"/>
</dbReference>
<name>K8F434_9CHLO</name>
<dbReference type="SMART" id="SM00490">
    <property type="entry name" value="HELICc"/>
    <property type="match status" value="1"/>
</dbReference>
<comment type="subunit">
    <text evidence="10">Interacts with MAGO1 and Y14B.</text>
</comment>
<dbReference type="CDD" id="cd18787">
    <property type="entry name" value="SF2_C_DEAD"/>
    <property type="match status" value="1"/>
</dbReference>
<dbReference type="PROSITE" id="PS51194">
    <property type="entry name" value="HELICASE_CTER"/>
    <property type="match status" value="1"/>
</dbReference>
<evidence type="ECO:0000256" key="9">
    <source>
        <dbReference type="ARBA" id="ARBA00047984"/>
    </source>
</evidence>
<dbReference type="GO" id="GO:0016787">
    <property type="term" value="F:hydrolase activity"/>
    <property type="evidence" value="ECO:0007669"/>
    <property type="project" value="UniProtKB-KW"/>
</dbReference>
<protein>
    <recommendedName>
        <fullName evidence="2">RNA helicase</fullName>
        <ecNumber evidence="2">3.6.4.13</ecNumber>
    </recommendedName>
</protein>
<keyword evidence="7" id="KW-0694">RNA-binding</keyword>
<dbReference type="eggNOG" id="KOG0328">
    <property type="taxonomic scope" value="Eukaryota"/>
</dbReference>
<evidence type="ECO:0000256" key="3">
    <source>
        <dbReference type="ARBA" id="ARBA00022741"/>
    </source>
</evidence>
<evidence type="ECO:0000259" key="14">
    <source>
        <dbReference type="PROSITE" id="PS51194"/>
    </source>
</evidence>
<proteinExistence type="inferred from homology"/>
<dbReference type="Pfam" id="PF00270">
    <property type="entry name" value="DEAD"/>
    <property type="match status" value="1"/>
</dbReference>
<dbReference type="FunFam" id="3.40.50.300:FF:000031">
    <property type="entry name" value="Eukaryotic initiation factor 4A-III"/>
    <property type="match status" value="1"/>
</dbReference>
<evidence type="ECO:0000313" key="16">
    <source>
        <dbReference type="EMBL" id="CCO66820.1"/>
    </source>
</evidence>
<dbReference type="Pfam" id="PF00271">
    <property type="entry name" value="Helicase_C"/>
    <property type="match status" value="1"/>
</dbReference>
<evidence type="ECO:0000256" key="12">
    <source>
        <dbReference type="RuleBase" id="RU000492"/>
    </source>
</evidence>
<comment type="similarity">
    <text evidence="12">Belongs to the DEAD box helicase family.</text>
</comment>
<evidence type="ECO:0000256" key="5">
    <source>
        <dbReference type="ARBA" id="ARBA00022806"/>
    </source>
</evidence>
<keyword evidence="6 12" id="KW-0067">ATP-binding</keyword>
<dbReference type="FunFam" id="3.40.50.300:FF:000498">
    <property type="entry name" value="Eukaryotic initiation factor 4A-III"/>
    <property type="match status" value="1"/>
</dbReference>
<dbReference type="GO" id="GO:0005634">
    <property type="term" value="C:nucleus"/>
    <property type="evidence" value="ECO:0007669"/>
    <property type="project" value="UniProtKB-SubCell"/>
</dbReference>
<dbReference type="EMBL" id="FO082270">
    <property type="protein sequence ID" value="CCO66820.1"/>
    <property type="molecule type" value="Genomic_DNA"/>
</dbReference>
<dbReference type="SMART" id="SM00487">
    <property type="entry name" value="DEXDc"/>
    <property type="match status" value="1"/>
</dbReference>
<keyword evidence="4 12" id="KW-0378">Hydrolase</keyword>
<dbReference type="STRING" id="41875.K8F434"/>
<keyword evidence="17" id="KW-1185">Reference proteome</keyword>
<dbReference type="InterPro" id="IPR000629">
    <property type="entry name" value="RNA-helicase_DEAD-box_CS"/>
</dbReference>
<dbReference type="PROSITE" id="PS00039">
    <property type="entry name" value="DEAD_ATP_HELICASE"/>
    <property type="match status" value="1"/>
</dbReference>
<accession>K8F434</accession>